<dbReference type="RefSeq" id="WP_203991709.1">
    <property type="nucleotide sequence ID" value="NZ_BOOU01000077.1"/>
</dbReference>
<dbReference type="InterPro" id="IPR018060">
    <property type="entry name" value="HTH_AraC"/>
</dbReference>
<evidence type="ECO:0000256" key="2">
    <source>
        <dbReference type="ARBA" id="ARBA00023125"/>
    </source>
</evidence>
<dbReference type="Pfam" id="PF12833">
    <property type="entry name" value="HTH_18"/>
    <property type="match status" value="1"/>
</dbReference>
<evidence type="ECO:0000256" key="1">
    <source>
        <dbReference type="ARBA" id="ARBA00023015"/>
    </source>
</evidence>
<dbReference type="SMART" id="SM00342">
    <property type="entry name" value="HTH_ARAC"/>
    <property type="match status" value="1"/>
</dbReference>
<dbReference type="SUPFAM" id="SSF46689">
    <property type="entry name" value="Homeodomain-like"/>
    <property type="match status" value="2"/>
</dbReference>
<evidence type="ECO:0000259" key="4">
    <source>
        <dbReference type="PROSITE" id="PS01124"/>
    </source>
</evidence>
<sequence>MRSSRTVVETPDFSVRVVACGERGPGWGAPEEGGADALVLVHRGMFRVRAGGRPLTADPTMGYVQAPGLDYSFAHPAGGDVCTVIAVAGHLWHTAGDVPAAGPVAVDGRVELAHRLLLRSDRDAADPAERLVRTLAAAGVRRPPRAAGDRTGLARRAREAIVAGDPDSADLVRLSRLLDVSPAHLSRVFRRQVGMTVSRYRNRVRASRALRRLEEGETDLGVLAADLGFADQSHLTRVLRAEIGLPPGRLRALLAGIPESGRHSRELEIVGES</sequence>
<reference evidence="5" key="1">
    <citation type="submission" date="2021-01" db="EMBL/GenBank/DDBJ databases">
        <title>Whole genome shotgun sequence of Sphaerisporangium rufum NBRC 109079.</title>
        <authorList>
            <person name="Komaki H."/>
            <person name="Tamura T."/>
        </authorList>
    </citation>
    <scope>NUCLEOTIDE SEQUENCE</scope>
    <source>
        <strain evidence="5">NBRC 109079</strain>
    </source>
</reference>
<dbReference type="Proteomes" id="UP000655287">
    <property type="component" value="Unassembled WGS sequence"/>
</dbReference>
<dbReference type="InterPro" id="IPR009057">
    <property type="entry name" value="Homeodomain-like_sf"/>
</dbReference>
<dbReference type="GO" id="GO:0003700">
    <property type="term" value="F:DNA-binding transcription factor activity"/>
    <property type="evidence" value="ECO:0007669"/>
    <property type="project" value="InterPro"/>
</dbReference>
<keyword evidence="1" id="KW-0805">Transcription regulation</keyword>
<organism evidence="5 6">
    <name type="scientific">Sphaerisporangium rufum</name>
    <dbReference type="NCBI Taxonomy" id="1381558"/>
    <lineage>
        <taxon>Bacteria</taxon>
        <taxon>Bacillati</taxon>
        <taxon>Actinomycetota</taxon>
        <taxon>Actinomycetes</taxon>
        <taxon>Streptosporangiales</taxon>
        <taxon>Streptosporangiaceae</taxon>
        <taxon>Sphaerisporangium</taxon>
    </lineage>
</organism>
<comment type="caution">
    <text evidence="5">The sequence shown here is derived from an EMBL/GenBank/DDBJ whole genome shotgun (WGS) entry which is preliminary data.</text>
</comment>
<keyword evidence="6" id="KW-1185">Reference proteome</keyword>
<keyword evidence="3" id="KW-0804">Transcription</keyword>
<accession>A0A919R6Q7</accession>
<keyword evidence="2" id="KW-0238">DNA-binding</keyword>
<dbReference type="GO" id="GO:0043565">
    <property type="term" value="F:sequence-specific DNA binding"/>
    <property type="evidence" value="ECO:0007669"/>
    <property type="project" value="InterPro"/>
</dbReference>
<protein>
    <submittedName>
        <fullName evidence="5">AraC family transcriptional regulator</fullName>
    </submittedName>
</protein>
<dbReference type="Gene3D" id="1.10.10.60">
    <property type="entry name" value="Homeodomain-like"/>
    <property type="match status" value="1"/>
</dbReference>
<dbReference type="PANTHER" id="PTHR46796">
    <property type="entry name" value="HTH-TYPE TRANSCRIPTIONAL ACTIVATOR RHAS-RELATED"/>
    <property type="match status" value="1"/>
</dbReference>
<feature type="domain" description="HTH araC/xylS-type" evidence="4">
    <location>
        <begin position="155"/>
        <end position="253"/>
    </location>
</feature>
<dbReference type="InterPro" id="IPR050204">
    <property type="entry name" value="AraC_XylS_family_regulators"/>
</dbReference>
<name>A0A919R6Q7_9ACTN</name>
<gene>
    <name evidence="5" type="ORF">Sru01_56310</name>
</gene>
<dbReference type="AlphaFoldDB" id="A0A919R6Q7"/>
<evidence type="ECO:0000313" key="6">
    <source>
        <dbReference type="Proteomes" id="UP000655287"/>
    </source>
</evidence>
<dbReference type="EMBL" id="BOOU01000077">
    <property type="protein sequence ID" value="GII80649.1"/>
    <property type="molecule type" value="Genomic_DNA"/>
</dbReference>
<evidence type="ECO:0000313" key="5">
    <source>
        <dbReference type="EMBL" id="GII80649.1"/>
    </source>
</evidence>
<evidence type="ECO:0000256" key="3">
    <source>
        <dbReference type="ARBA" id="ARBA00023163"/>
    </source>
</evidence>
<dbReference type="PROSITE" id="PS01124">
    <property type="entry name" value="HTH_ARAC_FAMILY_2"/>
    <property type="match status" value="1"/>
</dbReference>
<proteinExistence type="predicted"/>